<keyword evidence="2" id="KW-1185">Reference proteome</keyword>
<reference evidence="1 2" key="1">
    <citation type="submission" date="2020-07" db="EMBL/GenBank/DDBJ databases">
        <title>Fungal Genomes of the International Space Station.</title>
        <authorList>
            <person name="Seuylemezian A."/>
            <person name="Singh N.K."/>
            <person name="Wood J."/>
            <person name="Venkateswaran K."/>
        </authorList>
    </citation>
    <scope>NUCLEOTIDE SEQUENCE [LARGE SCALE GENOMIC DNA]</scope>
    <source>
        <strain evidence="1 2">PL-B2</strain>
    </source>
</reference>
<dbReference type="EMBL" id="JACWFH010000024">
    <property type="protein sequence ID" value="MBY0098429.1"/>
    <property type="molecule type" value="Genomic_DNA"/>
</dbReference>
<dbReference type="SUPFAM" id="SSF56112">
    <property type="entry name" value="Protein kinase-like (PK-like)"/>
    <property type="match status" value="1"/>
</dbReference>
<proteinExistence type="predicted"/>
<name>A0ABS7K861_9BACI</name>
<protein>
    <recommendedName>
        <fullName evidence="3">Aminoglycoside phosphotransferase domain-containing protein</fullName>
    </recommendedName>
</protein>
<dbReference type="InterPro" id="IPR011009">
    <property type="entry name" value="Kinase-like_dom_sf"/>
</dbReference>
<sequence>MVYNDETLDFAVKNSGLGPLKRKNQISFLGEGAWHHAYLVSTNHTEKFVVRLPKKVSVYGDKVEYDEKAIHADYRGTQLYYETANTIKAGICPEFFHYYNAPGKTYTIETYKGPNVKLADLTSNEAFSIGFQMGEFFREMNKVKHSLKGYGYLSWNGKEVEGRYQTDVSTFMKEENEEYAQDFERVCSWDKRFASDEIKSKLMDSLASRSIDANTISITNQDASPENILFYNGQVSLIDPFPILYYGHSLAGNFLNCYETIFPTYFNTKRYERHQFNLYTKELREITNGYLHGYTCGDSHIKQLVRREQFIRLANLTYDHFVVATGELSKRAEVGMGTRDVINERISVFLEMLRAFNLDG</sequence>
<dbReference type="RefSeq" id="WP_221874653.1">
    <property type="nucleotide sequence ID" value="NZ_JACWFH010000024.1"/>
</dbReference>
<accession>A0ABS7K861</accession>
<evidence type="ECO:0000313" key="1">
    <source>
        <dbReference type="EMBL" id="MBY0098429.1"/>
    </source>
</evidence>
<dbReference type="Proteomes" id="UP000769780">
    <property type="component" value="Unassembled WGS sequence"/>
</dbReference>
<comment type="caution">
    <text evidence="1">The sequence shown here is derived from an EMBL/GenBank/DDBJ whole genome shotgun (WGS) entry which is preliminary data.</text>
</comment>
<evidence type="ECO:0000313" key="2">
    <source>
        <dbReference type="Proteomes" id="UP000769780"/>
    </source>
</evidence>
<evidence type="ECO:0008006" key="3">
    <source>
        <dbReference type="Google" id="ProtNLM"/>
    </source>
</evidence>
<gene>
    <name evidence="1" type="ORF">H0185_16715</name>
</gene>
<organism evidence="1 2">
    <name type="scientific">Mesobacillus maritimus</name>
    <dbReference type="NCBI Taxonomy" id="1643336"/>
    <lineage>
        <taxon>Bacteria</taxon>
        <taxon>Bacillati</taxon>
        <taxon>Bacillota</taxon>
        <taxon>Bacilli</taxon>
        <taxon>Bacillales</taxon>
        <taxon>Bacillaceae</taxon>
        <taxon>Mesobacillus</taxon>
    </lineage>
</organism>